<sequence length="690" mass="76157">MLESDYMKKITFLFSIVLYFLGHSIFAQVVGTREVNLFGKKETIKNGSVIRCASTQYEEFLKSKKTNRLSKTDFENWITPKVLESKKKQSESKGFRTNVLITIPVVVHVIHNGDVIGGDENIFDEQVISQIRVLNEDFRRRVSTPGFNSDAVGADTEIEFALAKRDPAGVLSNGIDRVSLTQENWSLEDIDAIVKPQTIWNPEKYLNIWVVKFSDQTVLGYAQFPSQSGLSGINANEGIAATDGVVIGYRFFGSSSYFAAGTYGADYDKGRTTTHEVGHWLGLRHIWGDGEVGKVDGCTVDDFCNDTPNAKEANEGCPTRIVDSCPDSAGVDMFRNYMDYTDDACMNIFTADQKLRMTTVLNNSARRVSLKNSDALTAGTVFTNDASILIVKLNLTSCSNSFAPVLKIVNKGSATITLATIRFGIDNANFRTVNWTGNLAPGETENITLNSLTTIGGNHSFIAEILTVNGTTDQNNNNNTETLKFSIVKSYATTSINFVLQRDFFGQETTWTLKNTLGTTVFEGGPYTNTSESAPLPAPFQTTFNLINNECYTFTIEDTEEDGICCEYGNGSYTLTTPTGEIIASGGEFGASESTSFRIDSLGNSEVKRFSSLILYPNPASTFINIFAENKLEIPEMYTLINNLGQIIESKTLITSEDLEINVSGLSKGIYFLKLTKNNFETKTIQFIRN</sequence>
<evidence type="ECO:0000313" key="11">
    <source>
        <dbReference type="EMBL" id="SHG65066.1"/>
    </source>
</evidence>
<dbReference type="STRING" id="229205.SAMN05444372_10890"/>
<dbReference type="AlphaFoldDB" id="A0A1M5LJD0"/>
<feature type="domain" description="Peptidase M43 pregnancy-associated plasma-A" evidence="9">
    <location>
        <begin position="197"/>
        <end position="361"/>
    </location>
</feature>
<name>A0A1M5LJD0_9FLAO</name>
<dbReference type="Pfam" id="PF05572">
    <property type="entry name" value="Peptidase_M43"/>
    <property type="match status" value="1"/>
</dbReference>
<dbReference type="GO" id="GO:0046872">
    <property type="term" value="F:metal ion binding"/>
    <property type="evidence" value="ECO:0007669"/>
    <property type="project" value="UniProtKB-KW"/>
</dbReference>
<protein>
    <submittedName>
        <fullName evidence="11">Por secretion system C-terminal sorting domain-containing protein</fullName>
    </submittedName>
</protein>
<evidence type="ECO:0000256" key="1">
    <source>
        <dbReference type="ARBA" id="ARBA00008721"/>
    </source>
</evidence>
<evidence type="ECO:0000256" key="3">
    <source>
        <dbReference type="ARBA" id="ARBA00022723"/>
    </source>
</evidence>
<keyword evidence="5" id="KW-0378">Hydrolase</keyword>
<dbReference type="Pfam" id="PF18962">
    <property type="entry name" value="Por_Secre_tail"/>
    <property type="match status" value="1"/>
</dbReference>
<dbReference type="Gene3D" id="3.40.390.10">
    <property type="entry name" value="Collagenase (Catalytic Domain)"/>
    <property type="match status" value="1"/>
</dbReference>
<dbReference type="InterPro" id="IPR026444">
    <property type="entry name" value="Secre_tail"/>
</dbReference>
<evidence type="ECO:0000256" key="4">
    <source>
        <dbReference type="ARBA" id="ARBA00022729"/>
    </source>
</evidence>
<evidence type="ECO:0000256" key="6">
    <source>
        <dbReference type="ARBA" id="ARBA00022833"/>
    </source>
</evidence>
<evidence type="ECO:0000256" key="2">
    <source>
        <dbReference type="ARBA" id="ARBA00022670"/>
    </source>
</evidence>
<dbReference type="PANTHER" id="PTHR47466:SF1">
    <property type="entry name" value="METALLOPROTEASE MEP1 (AFU_ORTHOLOGUE AFUA_1G07730)-RELATED"/>
    <property type="match status" value="1"/>
</dbReference>
<dbReference type="Proteomes" id="UP000184020">
    <property type="component" value="Unassembled WGS sequence"/>
</dbReference>
<proteinExistence type="inferred from homology"/>
<accession>A0A1M5LJD0</accession>
<dbReference type="Gene3D" id="2.60.40.10">
    <property type="entry name" value="Immunoglobulins"/>
    <property type="match status" value="1"/>
</dbReference>
<organism evidence="11 12">
    <name type="scientific">Flavobacterium micromati</name>
    <dbReference type="NCBI Taxonomy" id="229205"/>
    <lineage>
        <taxon>Bacteria</taxon>
        <taxon>Pseudomonadati</taxon>
        <taxon>Bacteroidota</taxon>
        <taxon>Flavobacteriia</taxon>
        <taxon>Flavobacteriales</taxon>
        <taxon>Flavobacteriaceae</taxon>
        <taxon>Flavobacterium</taxon>
    </lineage>
</organism>
<keyword evidence="12" id="KW-1185">Reference proteome</keyword>
<keyword evidence="7" id="KW-0482">Metalloprotease</keyword>
<dbReference type="InterPro" id="IPR008754">
    <property type="entry name" value="Peptidase_M43"/>
</dbReference>
<dbReference type="EMBL" id="FQWF01000008">
    <property type="protein sequence ID" value="SHG65066.1"/>
    <property type="molecule type" value="Genomic_DNA"/>
</dbReference>
<feature type="domain" description="Secretion system C-terminal sorting" evidence="10">
    <location>
        <begin position="615"/>
        <end position="683"/>
    </location>
</feature>
<dbReference type="OrthoDB" id="6278496at2"/>
<dbReference type="PANTHER" id="PTHR47466">
    <property type="match status" value="1"/>
</dbReference>
<keyword evidence="6" id="KW-0862">Zinc</keyword>
<dbReference type="InterPro" id="IPR024079">
    <property type="entry name" value="MetalloPept_cat_dom_sf"/>
</dbReference>
<dbReference type="CDD" id="cd04275">
    <property type="entry name" value="ZnMc_pappalysin_like"/>
    <property type="match status" value="1"/>
</dbReference>
<evidence type="ECO:0000313" key="12">
    <source>
        <dbReference type="Proteomes" id="UP000184020"/>
    </source>
</evidence>
<evidence type="ECO:0000259" key="10">
    <source>
        <dbReference type="Pfam" id="PF18962"/>
    </source>
</evidence>
<dbReference type="NCBIfam" id="TIGR04183">
    <property type="entry name" value="Por_Secre_tail"/>
    <property type="match status" value="1"/>
</dbReference>
<keyword evidence="4" id="KW-0732">Signal</keyword>
<keyword evidence="8" id="KW-1015">Disulfide bond</keyword>
<reference evidence="12" key="1">
    <citation type="submission" date="2016-11" db="EMBL/GenBank/DDBJ databases">
        <authorList>
            <person name="Varghese N."/>
            <person name="Submissions S."/>
        </authorList>
    </citation>
    <scope>NUCLEOTIDE SEQUENCE [LARGE SCALE GENOMIC DNA]</scope>
    <source>
        <strain evidence="12">DSM 17659</strain>
    </source>
</reference>
<dbReference type="GO" id="GO:0006508">
    <property type="term" value="P:proteolysis"/>
    <property type="evidence" value="ECO:0007669"/>
    <property type="project" value="UniProtKB-KW"/>
</dbReference>
<evidence type="ECO:0000256" key="8">
    <source>
        <dbReference type="ARBA" id="ARBA00023157"/>
    </source>
</evidence>
<dbReference type="SUPFAM" id="SSF55486">
    <property type="entry name" value="Metalloproteases ('zincins'), catalytic domain"/>
    <property type="match status" value="1"/>
</dbReference>
<comment type="similarity">
    <text evidence="1">Belongs to the peptidase M43B family.</text>
</comment>
<gene>
    <name evidence="11" type="ORF">SAMN05444372_10890</name>
</gene>
<dbReference type="InterPro" id="IPR013783">
    <property type="entry name" value="Ig-like_fold"/>
</dbReference>
<keyword evidence="3" id="KW-0479">Metal-binding</keyword>
<evidence type="ECO:0000256" key="7">
    <source>
        <dbReference type="ARBA" id="ARBA00023049"/>
    </source>
</evidence>
<keyword evidence="2" id="KW-0645">Protease</keyword>
<evidence type="ECO:0000256" key="5">
    <source>
        <dbReference type="ARBA" id="ARBA00022801"/>
    </source>
</evidence>
<evidence type="ECO:0000259" key="9">
    <source>
        <dbReference type="Pfam" id="PF05572"/>
    </source>
</evidence>
<dbReference type="GO" id="GO:0008237">
    <property type="term" value="F:metallopeptidase activity"/>
    <property type="evidence" value="ECO:0007669"/>
    <property type="project" value="UniProtKB-KW"/>
</dbReference>